<comment type="caution">
    <text evidence="1">The sequence shown here is derived from an EMBL/GenBank/DDBJ whole genome shotgun (WGS) entry which is preliminary data.</text>
</comment>
<name>A0A822L6I1_MICAE</name>
<protein>
    <submittedName>
        <fullName evidence="1">Uncharacterized protein</fullName>
    </submittedName>
</protein>
<dbReference type="AntiFam" id="ANF00015">
    <property type="entry name" value="tRNA translation"/>
</dbReference>
<accession>A0A822L6I1</accession>
<dbReference type="EMBL" id="CAIH01000117">
    <property type="protein sequence ID" value="CCH92041.1"/>
    <property type="molecule type" value="Genomic_DNA"/>
</dbReference>
<sequence>MIRCSAIFADVAELVDALDLGSSVFDVWVRVPPSALTFGSMRCNLIWY</sequence>
<gene>
    <name evidence="1" type="ORF">MICCA_2030036</name>
</gene>
<proteinExistence type="predicted"/>
<reference evidence="1 2" key="1">
    <citation type="submission" date="2012-04" db="EMBL/GenBank/DDBJ databases">
        <authorList>
            <person name="Genoscope - CEA"/>
        </authorList>
    </citation>
    <scope>NUCLEOTIDE SEQUENCE [LARGE SCALE GENOMIC DNA]</scope>
    <source>
        <strain evidence="1 2">9432</strain>
    </source>
</reference>
<dbReference type="Proteomes" id="UP000005806">
    <property type="component" value="Unassembled WGS sequence"/>
</dbReference>
<evidence type="ECO:0000313" key="1">
    <source>
        <dbReference type="EMBL" id="CCH92041.1"/>
    </source>
</evidence>
<dbReference type="AlphaFoldDB" id="A0A822L6I1"/>
<evidence type="ECO:0000313" key="2">
    <source>
        <dbReference type="Proteomes" id="UP000005806"/>
    </source>
</evidence>
<organism evidence="1 2">
    <name type="scientific">Microcystis aeruginosa PCC 9432</name>
    <dbReference type="NCBI Taxonomy" id="1160280"/>
    <lineage>
        <taxon>Bacteria</taxon>
        <taxon>Bacillati</taxon>
        <taxon>Cyanobacteriota</taxon>
        <taxon>Cyanophyceae</taxon>
        <taxon>Oscillatoriophycideae</taxon>
        <taxon>Chroococcales</taxon>
        <taxon>Microcystaceae</taxon>
        <taxon>Microcystis</taxon>
    </lineage>
</organism>